<dbReference type="Proteomes" id="UP000198757">
    <property type="component" value="Unassembled WGS sequence"/>
</dbReference>
<dbReference type="AlphaFoldDB" id="A0A1G6YE12"/>
<evidence type="ECO:0000259" key="1">
    <source>
        <dbReference type="Pfam" id="PF13472"/>
    </source>
</evidence>
<gene>
    <name evidence="2" type="ORF">SAMN04487894_11574</name>
</gene>
<dbReference type="STRING" id="1285928.SAMN04487894_11574"/>
<dbReference type="OrthoDB" id="1246242at2"/>
<dbReference type="Gene3D" id="3.40.50.1110">
    <property type="entry name" value="SGNH hydrolase"/>
    <property type="match status" value="1"/>
</dbReference>
<evidence type="ECO:0000313" key="2">
    <source>
        <dbReference type="EMBL" id="SDD88243.1"/>
    </source>
</evidence>
<dbReference type="SUPFAM" id="SSF52266">
    <property type="entry name" value="SGNH hydrolase"/>
    <property type="match status" value="1"/>
</dbReference>
<dbReference type="PANTHER" id="PTHR30383">
    <property type="entry name" value="THIOESTERASE 1/PROTEASE 1/LYSOPHOSPHOLIPASE L1"/>
    <property type="match status" value="1"/>
</dbReference>
<organism evidence="2 3">
    <name type="scientific">Niabella drilacis (strain DSM 25811 / CCM 8410 / CCUG 62505 / LMG 26954 / E90)</name>
    <dbReference type="NCBI Taxonomy" id="1285928"/>
    <lineage>
        <taxon>Bacteria</taxon>
        <taxon>Pseudomonadati</taxon>
        <taxon>Bacteroidota</taxon>
        <taxon>Chitinophagia</taxon>
        <taxon>Chitinophagales</taxon>
        <taxon>Chitinophagaceae</taxon>
        <taxon>Niabella</taxon>
    </lineage>
</organism>
<reference evidence="3" key="1">
    <citation type="submission" date="2016-10" db="EMBL/GenBank/DDBJ databases">
        <authorList>
            <person name="Varghese N."/>
            <person name="Submissions S."/>
        </authorList>
    </citation>
    <scope>NUCLEOTIDE SEQUENCE [LARGE SCALE GENOMIC DNA]</scope>
    <source>
        <strain evidence="3">DSM 25811 / CCM 8410 / LMG 26954 / E90</strain>
    </source>
</reference>
<protein>
    <submittedName>
        <fullName evidence="2">Lysophospholipase L1</fullName>
    </submittedName>
</protein>
<dbReference type="GO" id="GO:0016788">
    <property type="term" value="F:hydrolase activity, acting on ester bonds"/>
    <property type="evidence" value="ECO:0007669"/>
    <property type="project" value="UniProtKB-ARBA"/>
</dbReference>
<evidence type="ECO:0000313" key="3">
    <source>
        <dbReference type="Proteomes" id="UP000198757"/>
    </source>
</evidence>
<proteinExistence type="predicted"/>
<name>A0A1G6YE12_NIADE</name>
<dbReference type="EMBL" id="FMZO01000015">
    <property type="protein sequence ID" value="SDD88243.1"/>
    <property type="molecule type" value="Genomic_DNA"/>
</dbReference>
<dbReference type="InterPro" id="IPR051532">
    <property type="entry name" value="Ester_Hydrolysis_Enzymes"/>
</dbReference>
<dbReference type="RefSeq" id="WP_090392156.1">
    <property type="nucleotide sequence ID" value="NZ_FMZO01000015.1"/>
</dbReference>
<dbReference type="Pfam" id="PF13472">
    <property type="entry name" value="Lipase_GDSL_2"/>
    <property type="match status" value="1"/>
</dbReference>
<feature type="domain" description="SGNH hydrolase-type esterase" evidence="1">
    <location>
        <begin position="26"/>
        <end position="261"/>
    </location>
</feature>
<accession>A0A1G6YE12</accession>
<sequence length="273" mass="31102">MKRIIFLSIVLLAVYGFGKKEVKWVAIGDSITYLNDHLDETGNRVTKGYMTRVTEQLPFVRYINKGYNGWTAGGIAERFDSLYIPEANVYTIFLGTNDWWQGRPIGTLKDYETNAGNHTVYGSFRIIIDQLKKINSRARIILITPMKRTDFVYLFNQKNNAWGSYREKNGQTLAGVATAVADIGRAAHITVIDLYNDKRLGEKELVHFKRLKNPQTGTYQNYSYPAFQKIPFNPETDEYPYPAAAVDLTYDGLHPSDKGNRVIADRIVAVLKK</sequence>
<dbReference type="CDD" id="cd00229">
    <property type="entry name" value="SGNH_hydrolase"/>
    <property type="match status" value="1"/>
</dbReference>
<keyword evidence="3" id="KW-1185">Reference proteome</keyword>
<dbReference type="InterPro" id="IPR013830">
    <property type="entry name" value="SGNH_hydro"/>
</dbReference>
<dbReference type="InterPro" id="IPR036514">
    <property type="entry name" value="SGNH_hydro_sf"/>
</dbReference>